<organism evidence="1 2">
    <name type="scientific">Colletotrichum truncatum</name>
    <name type="common">Anthracnose fungus</name>
    <name type="synonym">Colletotrichum capsici</name>
    <dbReference type="NCBI Taxonomy" id="5467"/>
    <lineage>
        <taxon>Eukaryota</taxon>
        <taxon>Fungi</taxon>
        <taxon>Dikarya</taxon>
        <taxon>Ascomycota</taxon>
        <taxon>Pezizomycotina</taxon>
        <taxon>Sordariomycetes</taxon>
        <taxon>Hypocreomycetidae</taxon>
        <taxon>Glomerellales</taxon>
        <taxon>Glomerellaceae</taxon>
        <taxon>Colletotrichum</taxon>
        <taxon>Colletotrichum truncatum species complex</taxon>
    </lineage>
</organism>
<comment type="caution">
    <text evidence="1">The sequence shown here is derived from an EMBL/GenBank/DDBJ whole genome shotgun (WGS) entry which is preliminary data.</text>
</comment>
<reference evidence="1 2" key="1">
    <citation type="journal article" date="2020" name="Phytopathology">
        <title>Genome Sequence Resources of Colletotrichum truncatum, C. plurivorum, C. musicola, and C. sojae: Four Species Pathogenic to Soybean (Glycine max).</title>
        <authorList>
            <person name="Rogerio F."/>
            <person name="Boufleur T.R."/>
            <person name="Ciampi-Guillardi M."/>
            <person name="Sukno S.A."/>
            <person name="Thon M.R."/>
            <person name="Massola Junior N.S."/>
            <person name="Baroncelli R."/>
        </authorList>
    </citation>
    <scope>NUCLEOTIDE SEQUENCE [LARGE SCALE GENOMIC DNA]</scope>
    <source>
        <strain evidence="1 2">CMES1059</strain>
    </source>
</reference>
<sequence length="147" mass="16758">MDNRLVVLVNRLVGTRRITEEVGEAQVRGCDEPRHDILDKKRGEYWRCSYCSDCSGAAKSRRGSPGKNSGQRRRIFLGSEAERCRRGERRAGEYPQTPEVNNRGQQRERGGWRSLGAQSLQDAACHNVGFRKWMSDEHGSLSRPVIR</sequence>
<evidence type="ECO:0000313" key="2">
    <source>
        <dbReference type="Proteomes" id="UP000805649"/>
    </source>
</evidence>
<proteinExistence type="predicted"/>
<name>A0ACC3YIX8_COLTU</name>
<accession>A0ACC3YIX8</accession>
<protein>
    <submittedName>
        <fullName evidence="1">Uncharacterized protein</fullName>
    </submittedName>
</protein>
<keyword evidence="2" id="KW-1185">Reference proteome</keyword>
<dbReference type="EMBL" id="VUJX02000009">
    <property type="protein sequence ID" value="KAL0931853.1"/>
    <property type="molecule type" value="Genomic_DNA"/>
</dbReference>
<evidence type="ECO:0000313" key="1">
    <source>
        <dbReference type="EMBL" id="KAL0931853.1"/>
    </source>
</evidence>
<gene>
    <name evidence="1" type="ORF">CTRU02_212806</name>
</gene>
<dbReference type="Proteomes" id="UP000805649">
    <property type="component" value="Unassembled WGS sequence"/>
</dbReference>